<dbReference type="InterPro" id="IPR018723">
    <property type="entry name" value="DUF2254_membrane"/>
</dbReference>
<keyword evidence="3" id="KW-1185">Reference proteome</keyword>
<evidence type="ECO:0000256" key="1">
    <source>
        <dbReference type="SAM" id="Phobius"/>
    </source>
</evidence>
<dbReference type="EMBL" id="RQPJ01000005">
    <property type="protein sequence ID" value="RTE53304.1"/>
    <property type="molecule type" value="Genomic_DNA"/>
</dbReference>
<dbReference type="RefSeq" id="WP_126162199.1">
    <property type="nucleotide sequence ID" value="NZ_RQPJ01000005.1"/>
</dbReference>
<dbReference type="Pfam" id="PF10011">
    <property type="entry name" value="DUF2254"/>
    <property type="match status" value="1"/>
</dbReference>
<evidence type="ECO:0000313" key="3">
    <source>
        <dbReference type="Proteomes" id="UP000267585"/>
    </source>
</evidence>
<evidence type="ECO:0000313" key="2">
    <source>
        <dbReference type="EMBL" id="RTE53304.1"/>
    </source>
</evidence>
<sequence>MLKSILKYSKKIYGRVLRSIAFYPVLISMMFFLMALLMLQFETIELAKSLKEEVPYFFIKDKETSRAILTTLISGILSLTVFSFTMVMVVLSQASANFSPRLLPGLVSNKRHQIILGVYIGSLLYCILVLIVLGAREMDANSVGLSTMLAAVLGVLCVGLFVYFIHSISTAIQINNIIDNIFQTSSKYMDRELKQQANSQLGLQEFKMTNGTTIRAHKSGYFRGFEENFIDDSLLEQGLTMEVLPYVGERVWEGMPVLGIKQSIADKELEKLSLCLHLSKSRTDLGDGLGGAIKLMEIAVKAMSPGINDPGTAINAINNLVPLLIKMMRLPNKTSISVKEGKLVLVRNNILAKDLLQLLVQPIRLYSKKDSSVVKTLLDALVYAERDTEISAVNKEALQGELVALKKDVVDNIDNKLDRERLIEIFPKSINK</sequence>
<feature type="transmembrane region" description="Helical" evidence="1">
    <location>
        <begin position="20"/>
        <end position="41"/>
    </location>
</feature>
<feature type="transmembrane region" description="Helical" evidence="1">
    <location>
        <begin position="114"/>
        <end position="133"/>
    </location>
</feature>
<keyword evidence="1" id="KW-0812">Transmembrane</keyword>
<protein>
    <submittedName>
        <fullName evidence="2">DUF2254 domain-containing protein</fullName>
    </submittedName>
</protein>
<dbReference type="OrthoDB" id="2955631at2"/>
<feature type="transmembrane region" description="Helical" evidence="1">
    <location>
        <begin position="145"/>
        <end position="165"/>
    </location>
</feature>
<dbReference type="AlphaFoldDB" id="A0A3S0AM84"/>
<comment type="caution">
    <text evidence="2">The sequence shown here is derived from an EMBL/GenBank/DDBJ whole genome shotgun (WGS) entry which is preliminary data.</text>
</comment>
<keyword evidence="1" id="KW-0472">Membrane</keyword>
<gene>
    <name evidence="2" type="ORF">EHW67_09745</name>
</gene>
<reference evidence="2 3" key="1">
    <citation type="submission" date="2018-11" db="EMBL/GenBank/DDBJ databases">
        <title>Arenibacter aquaticus sp.nov., a marine bacterium isolated from surface seawater in the South China Sea.</title>
        <authorList>
            <person name="Guo J."/>
            <person name="Sun J."/>
        </authorList>
    </citation>
    <scope>NUCLEOTIDE SEQUENCE [LARGE SCALE GENOMIC DNA]</scope>
    <source>
        <strain evidence="2 3">GUO666</strain>
    </source>
</reference>
<proteinExistence type="predicted"/>
<accession>A0A3S0AM84</accession>
<organism evidence="2 3">
    <name type="scientific">Arenibacter aquaticus</name>
    <dbReference type="NCBI Taxonomy" id="2489054"/>
    <lineage>
        <taxon>Bacteria</taxon>
        <taxon>Pseudomonadati</taxon>
        <taxon>Bacteroidota</taxon>
        <taxon>Flavobacteriia</taxon>
        <taxon>Flavobacteriales</taxon>
        <taxon>Flavobacteriaceae</taxon>
        <taxon>Arenibacter</taxon>
    </lineage>
</organism>
<dbReference type="Proteomes" id="UP000267585">
    <property type="component" value="Unassembled WGS sequence"/>
</dbReference>
<name>A0A3S0AM84_9FLAO</name>
<keyword evidence="1" id="KW-1133">Transmembrane helix</keyword>
<feature type="transmembrane region" description="Helical" evidence="1">
    <location>
        <begin position="67"/>
        <end position="94"/>
    </location>
</feature>